<keyword evidence="3" id="KW-1185">Reference proteome</keyword>
<gene>
    <name evidence="2" type="ORF">L484_024387</name>
</gene>
<evidence type="ECO:0000313" key="2">
    <source>
        <dbReference type="EMBL" id="EXC16216.1"/>
    </source>
</evidence>
<dbReference type="EMBL" id="KE345789">
    <property type="protein sequence ID" value="EXC16216.1"/>
    <property type="molecule type" value="Genomic_DNA"/>
</dbReference>
<sequence>MSREVDDERRLYQNVRKYDKIVKQNSRTNNGSTTSTDPASSVRQDDDEVFLQTITRFLHELKT</sequence>
<dbReference type="Proteomes" id="UP000030645">
    <property type="component" value="Unassembled WGS sequence"/>
</dbReference>
<proteinExistence type="predicted"/>
<protein>
    <submittedName>
        <fullName evidence="2">Uncharacterized protein</fullName>
    </submittedName>
</protein>
<reference evidence="3" key="1">
    <citation type="submission" date="2013-01" db="EMBL/GenBank/DDBJ databases">
        <title>Draft Genome Sequence of a Mulberry Tree, Morus notabilis C.K. Schneid.</title>
        <authorList>
            <person name="He N."/>
            <person name="Zhao S."/>
        </authorList>
    </citation>
    <scope>NUCLEOTIDE SEQUENCE</scope>
</reference>
<feature type="region of interest" description="Disordered" evidence="1">
    <location>
        <begin position="16"/>
        <end position="46"/>
    </location>
</feature>
<dbReference type="AlphaFoldDB" id="W9RX69"/>
<organism evidence="2 3">
    <name type="scientific">Morus notabilis</name>
    <dbReference type="NCBI Taxonomy" id="981085"/>
    <lineage>
        <taxon>Eukaryota</taxon>
        <taxon>Viridiplantae</taxon>
        <taxon>Streptophyta</taxon>
        <taxon>Embryophyta</taxon>
        <taxon>Tracheophyta</taxon>
        <taxon>Spermatophyta</taxon>
        <taxon>Magnoliopsida</taxon>
        <taxon>eudicotyledons</taxon>
        <taxon>Gunneridae</taxon>
        <taxon>Pentapetalae</taxon>
        <taxon>rosids</taxon>
        <taxon>fabids</taxon>
        <taxon>Rosales</taxon>
        <taxon>Moraceae</taxon>
        <taxon>Moreae</taxon>
        <taxon>Morus</taxon>
    </lineage>
</organism>
<dbReference type="eggNOG" id="ENOG502SDE1">
    <property type="taxonomic scope" value="Eukaryota"/>
</dbReference>
<evidence type="ECO:0000256" key="1">
    <source>
        <dbReference type="SAM" id="MobiDB-lite"/>
    </source>
</evidence>
<feature type="compositionally biased region" description="Low complexity" evidence="1">
    <location>
        <begin position="25"/>
        <end position="36"/>
    </location>
</feature>
<evidence type="ECO:0000313" key="3">
    <source>
        <dbReference type="Proteomes" id="UP000030645"/>
    </source>
</evidence>
<accession>W9RX69</accession>
<name>W9RX69_9ROSA</name>